<evidence type="ECO:0000259" key="11">
    <source>
        <dbReference type="PROSITE" id="PS50071"/>
    </source>
</evidence>
<evidence type="ECO:0000256" key="10">
    <source>
        <dbReference type="SAM" id="Coils"/>
    </source>
</evidence>
<dbReference type="PANTHER" id="PTHR45714">
    <property type="entry name" value="HOMEOBOX-LEUCINE ZIPPER PROTEIN HAT14"/>
    <property type="match status" value="1"/>
</dbReference>
<sequence>MEVLEEEGEFCNTSLALAIGTTSSITGGRQLLHRGSENTTLQFHAVFPHHHHLKEEEEEEEVISTGKETSKYCSNNGGSRKKLKLTKEQTEKQDLADRLHIQPRQVEVWFQNKRARTKVKQIEVDYESLKRCCERLIDENRRLKKELQELKSATREIALLHAANFPGGDAGHHHLPSCERMAAAGKSMSRLAVPPVNTTRLLLGARRN</sequence>
<protein>
    <recommendedName>
        <fullName evidence="11">Homeobox domain-containing protein</fullName>
    </recommendedName>
</protein>
<dbReference type="Gene3D" id="1.10.10.60">
    <property type="entry name" value="Homeodomain-like"/>
    <property type="match status" value="1"/>
</dbReference>
<keyword evidence="6" id="KW-0804">Transcription</keyword>
<dbReference type="InterPro" id="IPR050762">
    <property type="entry name" value="HD-ZIP_Homeobox_LZ_Class_II"/>
</dbReference>
<dbReference type="CDD" id="cd00086">
    <property type="entry name" value="homeodomain"/>
    <property type="match status" value="1"/>
</dbReference>
<dbReference type="PROSITE" id="PS00027">
    <property type="entry name" value="HOMEOBOX_1"/>
    <property type="match status" value="1"/>
</dbReference>
<keyword evidence="4 8" id="KW-0238">DNA-binding</keyword>
<keyword evidence="13" id="KW-1185">Reference proteome</keyword>
<evidence type="ECO:0000256" key="4">
    <source>
        <dbReference type="ARBA" id="ARBA00023125"/>
    </source>
</evidence>
<dbReference type="AlphaFoldDB" id="A0AAQ3QMN1"/>
<keyword evidence="7 8" id="KW-0539">Nucleus</keyword>
<dbReference type="SMART" id="SM00340">
    <property type="entry name" value="HALZ"/>
    <property type="match status" value="1"/>
</dbReference>
<comment type="subcellular location">
    <subcellularLocation>
        <location evidence="1 8 9">Nucleus</location>
    </subcellularLocation>
</comment>
<reference evidence="12 13" key="1">
    <citation type="submission" date="2023-10" db="EMBL/GenBank/DDBJ databases">
        <title>Chromosome-scale genome assembly provides insights into flower coloration mechanisms of Canna indica.</title>
        <authorList>
            <person name="Li C."/>
        </authorList>
    </citation>
    <scope>NUCLEOTIDE SEQUENCE [LARGE SCALE GENOMIC DNA]</scope>
    <source>
        <tissue evidence="12">Flower</tissue>
    </source>
</reference>
<dbReference type="InterPro" id="IPR009057">
    <property type="entry name" value="Homeodomain-like_sf"/>
</dbReference>
<proteinExistence type="inferred from homology"/>
<feature type="domain" description="Homeobox" evidence="11">
    <location>
        <begin position="91"/>
        <end position="120"/>
    </location>
</feature>
<dbReference type="Proteomes" id="UP001327560">
    <property type="component" value="Chromosome 8"/>
</dbReference>
<feature type="DNA-binding region" description="Homeobox" evidence="8">
    <location>
        <begin position="93"/>
        <end position="121"/>
    </location>
</feature>
<gene>
    <name evidence="12" type="ORF">Cni_G27100</name>
</gene>
<name>A0AAQ3QMN1_9LILI</name>
<organism evidence="12 13">
    <name type="scientific">Canna indica</name>
    <name type="common">Indian-shot</name>
    <dbReference type="NCBI Taxonomy" id="4628"/>
    <lineage>
        <taxon>Eukaryota</taxon>
        <taxon>Viridiplantae</taxon>
        <taxon>Streptophyta</taxon>
        <taxon>Embryophyta</taxon>
        <taxon>Tracheophyta</taxon>
        <taxon>Spermatophyta</taxon>
        <taxon>Magnoliopsida</taxon>
        <taxon>Liliopsida</taxon>
        <taxon>Zingiberales</taxon>
        <taxon>Cannaceae</taxon>
        <taxon>Canna</taxon>
    </lineage>
</organism>
<dbReference type="InterPro" id="IPR001356">
    <property type="entry name" value="HD"/>
</dbReference>
<dbReference type="Pfam" id="PF00046">
    <property type="entry name" value="Homeodomain"/>
    <property type="match status" value="1"/>
</dbReference>
<dbReference type="GO" id="GO:0043565">
    <property type="term" value="F:sequence-specific DNA binding"/>
    <property type="evidence" value="ECO:0007669"/>
    <property type="project" value="InterPro"/>
</dbReference>
<evidence type="ECO:0000256" key="1">
    <source>
        <dbReference type="ARBA" id="ARBA00004123"/>
    </source>
</evidence>
<feature type="coiled-coil region" evidence="10">
    <location>
        <begin position="119"/>
        <end position="163"/>
    </location>
</feature>
<dbReference type="SMART" id="SM00389">
    <property type="entry name" value="HOX"/>
    <property type="match status" value="1"/>
</dbReference>
<dbReference type="Pfam" id="PF02183">
    <property type="entry name" value="HALZ"/>
    <property type="match status" value="1"/>
</dbReference>
<evidence type="ECO:0000256" key="8">
    <source>
        <dbReference type="PROSITE-ProRule" id="PRU00108"/>
    </source>
</evidence>
<evidence type="ECO:0000256" key="6">
    <source>
        <dbReference type="ARBA" id="ARBA00023163"/>
    </source>
</evidence>
<keyword evidence="3" id="KW-0805">Transcription regulation</keyword>
<dbReference type="EMBL" id="CP136897">
    <property type="protein sequence ID" value="WOL18306.1"/>
    <property type="molecule type" value="Genomic_DNA"/>
</dbReference>
<evidence type="ECO:0000256" key="7">
    <source>
        <dbReference type="ARBA" id="ARBA00023242"/>
    </source>
</evidence>
<dbReference type="GO" id="GO:0000981">
    <property type="term" value="F:DNA-binding transcription factor activity, RNA polymerase II-specific"/>
    <property type="evidence" value="ECO:0007669"/>
    <property type="project" value="InterPro"/>
</dbReference>
<dbReference type="PROSITE" id="PS50071">
    <property type="entry name" value="HOMEOBOX_2"/>
    <property type="match status" value="1"/>
</dbReference>
<evidence type="ECO:0000313" key="13">
    <source>
        <dbReference type="Proteomes" id="UP001327560"/>
    </source>
</evidence>
<evidence type="ECO:0000313" key="12">
    <source>
        <dbReference type="EMBL" id="WOL18306.1"/>
    </source>
</evidence>
<dbReference type="PANTHER" id="PTHR45714:SF34">
    <property type="entry name" value="HOMEOBOX-LEUCINE ZIPPER PROTEIN HAT9"/>
    <property type="match status" value="1"/>
</dbReference>
<dbReference type="InterPro" id="IPR003106">
    <property type="entry name" value="Leu_zip_homeo"/>
</dbReference>
<evidence type="ECO:0000256" key="3">
    <source>
        <dbReference type="ARBA" id="ARBA00023015"/>
    </source>
</evidence>
<dbReference type="GO" id="GO:0005634">
    <property type="term" value="C:nucleus"/>
    <property type="evidence" value="ECO:0007669"/>
    <property type="project" value="UniProtKB-SubCell"/>
</dbReference>
<accession>A0AAQ3QMN1</accession>
<comment type="similarity">
    <text evidence="2">Belongs to the HD-ZIP homeobox family. Class II subfamily.</text>
</comment>
<evidence type="ECO:0000256" key="9">
    <source>
        <dbReference type="RuleBase" id="RU000682"/>
    </source>
</evidence>
<keyword evidence="5 8" id="KW-0371">Homeobox</keyword>
<dbReference type="InterPro" id="IPR017970">
    <property type="entry name" value="Homeobox_CS"/>
</dbReference>
<dbReference type="SUPFAM" id="SSF46689">
    <property type="entry name" value="Homeodomain-like"/>
    <property type="match status" value="1"/>
</dbReference>
<evidence type="ECO:0000256" key="2">
    <source>
        <dbReference type="ARBA" id="ARBA00006074"/>
    </source>
</evidence>
<keyword evidence="10" id="KW-0175">Coiled coil</keyword>
<evidence type="ECO:0000256" key="5">
    <source>
        <dbReference type="ARBA" id="ARBA00023155"/>
    </source>
</evidence>